<evidence type="ECO:0000313" key="1">
    <source>
        <dbReference type="EMBL" id="KAJ8615568.1"/>
    </source>
</evidence>
<dbReference type="EMBL" id="CM056820">
    <property type="protein sequence ID" value="KAJ8615568.1"/>
    <property type="molecule type" value="Genomic_DNA"/>
</dbReference>
<protein>
    <submittedName>
        <fullName evidence="1">Uncharacterized protein</fullName>
    </submittedName>
</protein>
<gene>
    <name evidence="1" type="ORF">MRB53_034940</name>
</gene>
<organism evidence="1 2">
    <name type="scientific">Persea americana</name>
    <name type="common">Avocado</name>
    <dbReference type="NCBI Taxonomy" id="3435"/>
    <lineage>
        <taxon>Eukaryota</taxon>
        <taxon>Viridiplantae</taxon>
        <taxon>Streptophyta</taxon>
        <taxon>Embryophyta</taxon>
        <taxon>Tracheophyta</taxon>
        <taxon>Spermatophyta</taxon>
        <taxon>Magnoliopsida</taxon>
        <taxon>Magnoliidae</taxon>
        <taxon>Laurales</taxon>
        <taxon>Lauraceae</taxon>
        <taxon>Persea</taxon>
    </lineage>
</organism>
<name>A0ACC2K3R8_PERAE</name>
<comment type="caution">
    <text evidence="1">The sequence shown here is derived from an EMBL/GenBank/DDBJ whole genome shotgun (WGS) entry which is preliminary data.</text>
</comment>
<sequence>MVISNLRMPLRPYISLGEAPKTFEALYDRISRMKFDYEEGILFTLMDPKKHGNKKIPSQSGTGTGNTNTTGPESNANLVCQNDATRNRNTRSGQALGQQVRNTPNQDYRKVPHTYESNGNNGNYWKNDNGERRRRGPKRHYYPPLLQPIDVVFWNLVETKESNIRNRLKLGKNMIFFNTFQKSQPTVFELINATSRHQRQLLDAIQRMEVPENITLEQLAQTIASVASLGKPPPITFTEEELEKIPPEVRTSHLCLTVVLAGYKVNRALVDIGASLNICPVHTFQSLNLALKDLIPAPMTIIGYDGNRTAAADKVNLLTRVGPIAIPQTFHVVDIPDNLNRILRRRWLDDKKAIASTRHQCVKFPFNDVIIKVDVDPPMLESEIKAMLPTFKAIPREENQEKIFRYGVNPLISISDVGPTEWIGPLNPSPKYSSLINATSILPKEDEDSHQAHGWTLMRKLGYEPGTGLGRNNDGMEHFVRPAEPQDRVIQPERDNLGPEIDLDFSDSEESDDENCDIDELLETLGKLFRCDKK</sequence>
<dbReference type="Proteomes" id="UP001234297">
    <property type="component" value="Chromosome 12"/>
</dbReference>
<keyword evidence="2" id="KW-1185">Reference proteome</keyword>
<proteinExistence type="predicted"/>
<accession>A0ACC2K3R8</accession>
<reference evidence="1 2" key="1">
    <citation type="journal article" date="2022" name="Hortic Res">
        <title>A haplotype resolved chromosomal level avocado genome allows analysis of novel avocado genes.</title>
        <authorList>
            <person name="Nath O."/>
            <person name="Fletcher S.J."/>
            <person name="Hayward A."/>
            <person name="Shaw L.M."/>
            <person name="Masouleh A.K."/>
            <person name="Furtado A."/>
            <person name="Henry R.J."/>
            <person name="Mitter N."/>
        </authorList>
    </citation>
    <scope>NUCLEOTIDE SEQUENCE [LARGE SCALE GENOMIC DNA]</scope>
    <source>
        <strain evidence="2">cv. Hass</strain>
    </source>
</reference>
<evidence type="ECO:0000313" key="2">
    <source>
        <dbReference type="Proteomes" id="UP001234297"/>
    </source>
</evidence>